<name>A0ABQ1G0Y8_9BACL</name>
<dbReference type="RefSeq" id="WP_188429117.1">
    <property type="nucleotide sequence ID" value="NZ_BMEX01000001.1"/>
</dbReference>
<comment type="caution">
    <text evidence="2">The sequence shown here is derived from an EMBL/GenBank/DDBJ whole genome shotgun (WGS) entry which is preliminary data.</text>
</comment>
<dbReference type="Proteomes" id="UP000617979">
    <property type="component" value="Unassembled WGS sequence"/>
</dbReference>
<dbReference type="SUPFAM" id="SSF109604">
    <property type="entry name" value="HD-domain/PDEase-like"/>
    <property type="match status" value="1"/>
</dbReference>
<keyword evidence="3" id="KW-1185">Reference proteome</keyword>
<dbReference type="Gene3D" id="1.10.472.50">
    <property type="entry name" value="HD-domain/PDEase-like"/>
    <property type="match status" value="1"/>
</dbReference>
<dbReference type="Gene3D" id="1.20.58.1910">
    <property type="match status" value="1"/>
</dbReference>
<dbReference type="EMBL" id="BMEX01000001">
    <property type="protein sequence ID" value="GGA33902.1"/>
    <property type="molecule type" value="Genomic_DNA"/>
</dbReference>
<dbReference type="PANTHER" id="PTHR33594:SF1">
    <property type="entry name" value="HD_PDEASE DOMAIN-CONTAINING PROTEIN"/>
    <property type="match status" value="1"/>
</dbReference>
<evidence type="ECO:0000313" key="3">
    <source>
        <dbReference type="Proteomes" id="UP000617979"/>
    </source>
</evidence>
<evidence type="ECO:0000313" key="2">
    <source>
        <dbReference type="EMBL" id="GGA33902.1"/>
    </source>
</evidence>
<dbReference type="InterPro" id="IPR003607">
    <property type="entry name" value="HD/PDEase_dom"/>
</dbReference>
<dbReference type="Pfam" id="PF01966">
    <property type="entry name" value="HD"/>
    <property type="match status" value="1"/>
</dbReference>
<dbReference type="CDD" id="cd00077">
    <property type="entry name" value="HDc"/>
    <property type="match status" value="1"/>
</dbReference>
<dbReference type="SMART" id="SM00471">
    <property type="entry name" value="HDc"/>
    <property type="match status" value="1"/>
</dbReference>
<gene>
    <name evidence="2" type="ORF">GCM10007416_03280</name>
</gene>
<feature type="domain" description="HD" evidence="1">
    <location>
        <begin position="24"/>
        <end position="127"/>
    </location>
</feature>
<accession>A0ABQ1G0Y8</accession>
<dbReference type="PROSITE" id="PS51831">
    <property type="entry name" value="HD"/>
    <property type="match status" value="1"/>
</dbReference>
<evidence type="ECO:0000259" key="1">
    <source>
        <dbReference type="PROSITE" id="PS51831"/>
    </source>
</evidence>
<organism evidence="2 3">
    <name type="scientific">Kroppenstedtia guangzhouensis</name>
    <dbReference type="NCBI Taxonomy" id="1274356"/>
    <lineage>
        <taxon>Bacteria</taxon>
        <taxon>Bacillati</taxon>
        <taxon>Bacillota</taxon>
        <taxon>Bacilli</taxon>
        <taxon>Bacillales</taxon>
        <taxon>Thermoactinomycetaceae</taxon>
        <taxon>Kroppenstedtia</taxon>
    </lineage>
</organism>
<reference evidence="3" key="1">
    <citation type="journal article" date="2019" name="Int. J. Syst. Evol. Microbiol.">
        <title>The Global Catalogue of Microorganisms (GCM) 10K type strain sequencing project: providing services to taxonomists for standard genome sequencing and annotation.</title>
        <authorList>
            <consortium name="The Broad Institute Genomics Platform"/>
            <consortium name="The Broad Institute Genome Sequencing Center for Infectious Disease"/>
            <person name="Wu L."/>
            <person name="Ma J."/>
        </authorList>
    </citation>
    <scope>NUCLEOTIDE SEQUENCE [LARGE SCALE GENOMIC DNA]</scope>
    <source>
        <strain evidence="3">CGMCC 1.12404</strain>
    </source>
</reference>
<dbReference type="PANTHER" id="PTHR33594">
    <property type="entry name" value="SUPERFAMILY HYDROLASE, PUTATIVE (AFU_ORTHOLOGUE AFUA_1G03035)-RELATED"/>
    <property type="match status" value="1"/>
</dbReference>
<protein>
    <submittedName>
        <fullName evidence="2">Phosphohydrolase</fullName>
    </submittedName>
</protein>
<proteinExistence type="predicted"/>
<dbReference type="InterPro" id="IPR006674">
    <property type="entry name" value="HD_domain"/>
</dbReference>
<sequence>MDQQIEKTIHYVKREMMSQDGSHDWFHVERVWQNSIWIGSKEGGDQDVIQLAALLHDIADWKYHDGNEQAGPKKAQSWLEQLQMDSSIVNHVCEIIQDLSFKGAGASTVMSTKEGMIVQDADRLDAIGAVGIARAFTYGGYKKQEIYNPEVLPKLHQSFEEYKQSQTTTLNHFYEKLLLLKDRMNTATAKALAEERHKFMIYFLNTLQKECGLNLPVMDFES</sequence>